<dbReference type="Pfam" id="PF08241">
    <property type="entry name" value="Methyltransf_11"/>
    <property type="match status" value="1"/>
</dbReference>
<reference evidence="12 13" key="1">
    <citation type="journal article" date="2023" name="G3 (Bethesda)">
        <title>A high-quality reference genome for the fission yeast Schizosaccharomyces osmophilus.</title>
        <authorList>
            <person name="Jia G.S."/>
            <person name="Zhang W.C."/>
            <person name="Liang Y."/>
            <person name="Liu X.H."/>
            <person name="Rhind N."/>
            <person name="Pidoux A."/>
            <person name="Brysch-Herzberg M."/>
            <person name="Du L.L."/>
        </authorList>
    </citation>
    <scope>NUCLEOTIDE SEQUENCE [LARGE SCALE GENOMIC DNA]</scope>
    <source>
        <strain evidence="12 13">CBS 15793</strain>
    </source>
</reference>
<dbReference type="InterPro" id="IPR029063">
    <property type="entry name" value="SAM-dependent_MTases_sf"/>
</dbReference>
<evidence type="ECO:0000259" key="11">
    <source>
        <dbReference type="Pfam" id="PF12589"/>
    </source>
</evidence>
<evidence type="ECO:0000256" key="7">
    <source>
        <dbReference type="ARBA" id="ARBA00022691"/>
    </source>
</evidence>
<evidence type="ECO:0000259" key="10">
    <source>
        <dbReference type="Pfam" id="PF08241"/>
    </source>
</evidence>
<evidence type="ECO:0000256" key="4">
    <source>
        <dbReference type="ARBA" id="ARBA00022490"/>
    </source>
</evidence>
<evidence type="ECO:0000313" key="13">
    <source>
        <dbReference type="Proteomes" id="UP001212411"/>
    </source>
</evidence>
<comment type="similarity">
    <text evidence="3">Belongs to the class I-like SAM-binding methyltransferase superfamily. BUD23/WBSCR22 family.</text>
</comment>
<sequence>MSRPEHIAPPEFFYNDEEAGKYNSNTRIQSIQAEMTERAIELLDPEGPSLLLDIGCGSGISTSIAESYGHVAVGMDISPSMLSVALESQEVEGDMLLADMGNGVPFRAGTFDGVISISAIQWLLNADKTCNVPQRRLNRFFETLYSSMRRGGRAVMQYYPESDRSQQMILDTAKKCGFAGGMVVDHPESKRQKKFYLILQAGGMRTLNTSEMSIEDEKVVAKKRKLKRKHDMSTREYIVHKKDLNRKRGRLSVPKDSKYSGRRRKAAF</sequence>
<keyword evidence="7" id="KW-0949">S-adenosyl-L-methionine</keyword>
<evidence type="ECO:0000256" key="8">
    <source>
        <dbReference type="ARBA" id="ARBA00023242"/>
    </source>
</evidence>
<keyword evidence="13" id="KW-1185">Reference proteome</keyword>
<dbReference type="Gene3D" id="3.40.50.150">
    <property type="entry name" value="Vaccinia Virus protein VP39"/>
    <property type="match status" value="1"/>
</dbReference>
<dbReference type="FunFam" id="3.40.50.150:FF:000017">
    <property type="entry name" value="probable 18S rRNA (Guanine-N(7))-methyltransferase"/>
    <property type="match status" value="1"/>
</dbReference>
<proteinExistence type="inferred from homology"/>
<dbReference type="EMBL" id="CP115611">
    <property type="protein sequence ID" value="WBW71588.1"/>
    <property type="molecule type" value="Genomic_DNA"/>
</dbReference>
<keyword evidence="8" id="KW-0539">Nucleus</keyword>
<keyword evidence="4" id="KW-0963">Cytoplasm</keyword>
<dbReference type="InterPro" id="IPR022238">
    <property type="entry name" value="Bud23_C"/>
</dbReference>
<dbReference type="GO" id="GO:0016435">
    <property type="term" value="F:rRNA (guanine) methyltransferase activity"/>
    <property type="evidence" value="ECO:0007669"/>
    <property type="project" value="InterPro"/>
</dbReference>
<evidence type="ECO:0000256" key="5">
    <source>
        <dbReference type="ARBA" id="ARBA00022603"/>
    </source>
</evidence>
<evidence type="ECO:0000313" key="12">
    <source>
        <dbReference type="EMBL" id="WBW71588.1"/>
    </source>
</evidence>
<dbReference type="GO" id="GO:0070476">
    <property type="term" value="P:rRNA (guanine-N7)-methylation"/>
    <property type="evidence" value="ECO:0007669"/>
    <property type="project" value="InterPro"/>
</dbReference>
<gene>
    <name evidence="12" type="primary">bud23</name>
    <name evidence="12" type="ORF">SOMG_00766</name>
</gene>
<dbReference type="RefSeq" id="XP_056035831.1">
    <property type="nucleotide sequence ID" value="XM_056179560.1"/>
</dbReference>
<evidence type="ECO:0000256" key="9">
    <source>
        <dbReference type="SAM" id="MobiDB-lite"/>
    </source>
</evidence>
<evidence type="ECO:0000256" key="2">
    <source>
        <dbReference type="ARBA" id="ARBA00004496"/>
    </source>
</evidence>
<feature type="domain" description="18S rRNA (guanine(1575)-N(7))-methyltransferase Bud23 C-terminal" evidence="11">
    <location>
        <begin position="208"/>
        <end position="265"/>
    </location>
</feature>
<evidence type="ECO:0000256" key="1">
    <source>
        <dbReference type="ARBA" id="ARBA00004123"/>
    </source>
</evidence>
<keyword evidence="6" id="KW-0808">Transferase</keyword>
<dbReference type="InterPro" id="IPR039769">
    <property type="entry name" value="Bud23-like"/>
</dbReference>
<dbReference type="PANTHER" id="PTHR12734">
    <property type="entry name" value="METHYLTRANSFERASE-RELATED"/>
    <property type="match status" value="1"/>
</dbReference>
<feature type="compositionally biased region" description="Basic and acidic residues" evidence="9">
    <location>
        <begin position="231"/>
        <end position="242"/>
    </location>
</feature>
<dbReference type="InterPro" id="IPR013216">
    <property type="entry name" value="Methyltransf_11"/>
</dbReference>
<dbReference type="GO" id="GO:0005730">
    <property type="term" value="C:nucleolus"/>
    <property type="evidence" value="ECO:0007669"/>
    <property type="project" value="TreeGrafter"/>
</dbReference>
<dbReference type="Pfam" id="PF12589">
    <property type="entry name" value="WBS_methylT"/>
    <property type="match status" value="1"/>
</dbReference>
<protein>
    <submittedName>
        <fullName evidence="12">rRNA (Guanine-N7-)-methyltransferase Bud23</fullName>
    </submittedName>
</protein>
<dbReference type="GeneID" id="80874249"/>
<dbReference type="PANTHER" id="PTHR12734:SF0">
    <property type="entry name" value="18S RRNA (GUANINE-N(7))-METHYLTRANSFERASE-RELATED"/>
    <property type="match status" value="1"/>
</dbReference>
<feature type="domain" description="Methyltransferase type 11" evidence="10">
    <location>
        <begin position="52"/>
        <end position="154"/>
    </location>
</feature>
<organism evidence="12 13">
    <name type="scientific">Schizosaccharomyces osmophilus</name>
    <dbReference type="NCBI Taxonomy" id="2545709"/>
    <lineage>
        <taxon>Eukaryota</taxon>
        <taxon>Fungi</taxon>
        <taxon>Dikarya</taxon>
        <taxon>Ascomycota</taxon>
        <taxon>Taphrinomycotina</taxon>
        <taxon>Schizosaccharomycetes</taxon>
        <taxon>Schizosaccharomycetales</taxon>
        <taxon>Schizosaccharomycetaceae</taxon>
        <taxon>Schizosaccharomyces</taxon>
    </lineage>
</organism>
<evidence type="ECO:0000256" key="3">
    <source>
        <dbReference type="ARBA" id="ARBA00005547"/>
    </source>
</evidence>
<evidence type="ECO:0000256" key="6">
    <source>
        <dbReference type="ARBA" id="ARBA00022679"/>
    </source>
</evidence>
<name>A0AAE9WBH7_9SCHI</name>
<keyword evidence="5" id="KW-0489">Methyltransferase</keyword>
<dbReference type="KEGG" id="som:SOMG_00766"/>
<comment type="subcellular location">
    <subcellularLocation>
        <location evidence="2">Cytoplasm</location>
    </subcellularLocation>
    <subcellularLocation>
        <location evidence="1">Nucleus</location>
    </subcellularLocation>
</comment>
<accession>A0AAE9WBH7</accession>
<feature type="region of interest" description="Disordered" evidence="9">
    <location>
        <begin position="230"/>
        <end position="268"/>
    </location>
</feature>
<dbReference type="CDD" id="cd02440">
    <property type="entry name" value="AdoMet_MTases"/>
    <property type="match status" value="1"/>
</dbReference>
<dbReference type="Proteomes" id="UP001212411">
    <property type="component" value="Chromosome 1"/>
</dbReference>
<dbReference type="AlphaFoldDB" id="A0AAE9WBH7"/>
<dbReference type="SUPFAM" id="SSF53335">
    <property type="entry name" value="S-adenosyl-L-methionine-dependent methyltransferases"/>
    <property type="match status" value="1"/>
</dbReference>
<dbReference type="GO" id="GO:0005737">
    <property type="term" value="C:cytoplasm"/>
    <property type="evidence" value="ECO:0007669"/>
    <property type="project" value="UniProtKB-SubCell"/>
</dbReference>